<dbReference type="PROSITE" id="PS00332">
    <property type="entry name" value="SOD_CU_ZN_2"/>
    <property type="match status" value="1"/>
</dbReference>
<dbReference type="RefSeq" id="WP_203912907.1">
    <property type="nucleotide sequence ID" value="NZ_BONY01000062.1"/>
</dbReference>
<keyword evidence="3" id="KW-0186">Copper</keyword>
<evidence type="ECO:0000256" key="2">
    <source>
        <dbReference type="ARBA" id="ARBA00024900"/>
    </source>
</evidence>
<dbReference type="InterPro" id="IPR001424">
    <property type="entry name" value="SOD_Cu_Zn_dom"/>
</dbReference>
<comment type="function">
    <text evidence="2">Destroys radicals which are normally produced within the cells and which are toxic to biological systems. May play a role in favoring mycobacterial survival in phagocytes.</text>
</comment>
<organism evidence="6 7">
    <name type="scientific">Rhizocola hellebori</name>
    <dbReference type="NCBI Taxonomy" id="1392758"/>
    <lineage>
        <taxon>Bacteria</taxon>
        <taxon>Bacillati</taxon>
        <taxon>Actinomycetota</taxon>
        <taxon>Actinomycetes</taxon>
        <taxon>Micromonosporales</taxon>
        <taxon>Micromonosporaceae</taxon>
        <taxon>Rhizocola</taxon>
    </lineage>
</organism>
<evidence type="ECO:0000259" key="5">
    <source>
        <dbReference type="Pfam" id="PF00080"/>
    </source>
</evidence>
<protein>
    <recommendedName>
        <fullName evidence="3">Superoxide dismutase [Cu-Zn]</fullName>
        <ecNumber evidence="3">1.15.1.1</ecNumber>
    </recommendedName>
</protein>
<proteinExistence type="inferred from homology"/>
<dbReference type="EMBL" id="BONY01000062">
    <property type="protein sequence ID" value="GIH09179.1"/>
    <property type="molecule type" value="Genomic_DNA"/>
</dbReference>
<keyword evidence="7" id="KW-1185">Reference proteome</keyword>
<reference evidence="6" key="1">
    <citation type="submission" date="2021-01" db="EMBL/GenBank/DDBJ databases">
        <title>Whole genome shotgun sequence of Rhizocola hellebori NBRC 109834.</title>
        <authorList>
            <person name="Komaki H."/>
            <person name="Tamura T."/>
        </authorList>
    </citation>
    <scope>NUCLEOTIDE SEQUENCE</scope>
    <source>
        <strain evidence="6">NBRC 109834</strain>
    </source>
</reference>
<dbReference type="InterPro" id="IPR024134">
    <property type="entry name" value="SOD_Cu/Zn_/chaperone"/>
</dbReference>
<dbReference type="AlphaFoldDB" id="A0A8J3QE71"/>
<evidence type="ECO:0000256" key="1">
    <source>
        <dbReference type="ARBA" id="ARBA00010457"/>
    </source>
</evidence>
<accession>A0A8J3QE71</accession>
<evidence type="ECO:0000256" key="3">
    <source>
        <dbReference type="RuleBase" id="RU000393"/>
    </source>
</evidence>
<dbReference type="CDD" id="cd00305">
    <property type="entry name" value="Cu-Zn_Superoxide_Dismutase"/>
    <property type="match status" value="1"/>
</dbReference>
<keyword evidence="3" id="KW-0862">Zinc</keyword>
<feature type="chain" id="PRO_5038842044" description="Superoxide dismutase [Cu-Zn]" evidence="4">
    <location>
        <begin position="30"/>
        <end position="187"/>
    </location>
</feature>
<dbReference type="GO" id="GO:0004784">
    <property type="term" value="F:superoxide dismutase activity"/>
    <property type="evidence" value="ECO:0007669"/>
    <property type="project" value="UniProtKB-EC"/>
</dbReference>
<dbReference type="Gene3D" id="2.60.40.200">
    <property type="entry name" value="Superoxide dismutase, copper/zinc binding domain"/>
    <property type="match status" value="1"/>
</dbReference>
<comment type="cofactor">
    <cofactor evidence="3">
        <name>Zn(2+)</name>
        <dbReference type="ChEBI" id="CHEBI:29105"/>
    </cofactor>
    <text evidence="3">Binds 1 zinc ion per subunit.</text>
</comment>
<sequence length="187" mass="18683">MRIPRIHRMLAGLAVTGLAVAVVPASAVAYDDSRGATATVRDVNGTSLGTVVLQSSGGKIVVAGRLSGLTAGFHGFHIHAVGLCEAPFTTAGGHLNPAGVGHGQHAGDLPLLKVAADGRATSVTETDSVTFADIFDADGSAIIIHALPDNYANIPTRYSAAGIPGPDAATLGTGDAGGRIACGIIKR</sequence>
<gene>
    <name evidence="6" type="ORF">Rhe02_72460</name>
</gene>
<comment type="similarity">
    <text evidence="1 3">Belongs to the Cu-Zn superoxide dismutase family.</text>
</comment>
<dbReference type="PRINTS" id="PR00068">
    <property type="entry name" value="CUZNDISMTASE"/>
</dbReference>
<dbReference type="SUPFAM" id="SSF49329">
    <property type="entry name" value="Cu,Zn superoxide dismutase-like"/>
    <property type="match status" value="1"/>
</dbReference>
<name>A0A8J3QE71_9ACTN</name>
<dbReference type="Proteomes" id="UP000612899">
    <property type="component" value="Unassembled WGS sequence"/>
</dbReference>
<evidence type="ECO:0000313" key="6">
    <source>
        <dbReference type="EMBL" id="GIH09179.1"/>
    </source>
</evidence>
<dbReference type="Pfam" id="PF00080">
    <property type="entry name" value="Sod_Cu"/>
    <property type="match status" value="1"/>
</dbReference>
<evidence type="ECO:0000256" key="4">
    <source>
        <dbReference type="SAM" id="SignalP"/>
    </source>
</evidence>
<dbReference type="InterPro" id="IPR036423">
    <property type="entry name" value="SOD-like_Cu/Zn_dom_sf"/>
</dbReference>
<feature type="signal peptide" evidence="4">
    <location>
        <begin position="1"/>
        <end position="29"/>
    </location>
</feature>
<comment type="catalytic activity">
    <reaction evidence="3">
        <text>2 superoxide + 2 H(+) = H2O2 + O2</text>
        <dbReference type="Rhea" id="RHEA:20696"/>
        <dbReference type="ChEBI" id="CHEBI:15378"/>
        <dbReference type="ChEBI" id="CHEBI:15379"/>
        <dbReference type="ChEBI" id="CHEBI:16240"/>
        <dbReference type="ChEBI" id="CHEBI:18421"/>
        <dbReference type="EC" id="1.15.1.1"/>
    </reaction>
</comment>
<dbReference type="GO" id="GO:0005507">
    <property type="term" value="F:copper ion binding"/>
    <property type="evidence" value="ECO:0007669"/>
    <property type="project" value="InterPro"/>
</dbReference>
<keyword evidence="3" id="KW-0560">Oxidoreductase</keyword>
<dbReference type="InterPro" id="IPR018152">
    <property type="entry name" value="SOD_Cu/Zn_BS"/>
</dbReference>
<evidence type="ECO:0000313" key="7">
    <source>
        <dbReference type="Proteomes" id="UP000612899"/>
    </source>
</evidence>
<keyword evidence="3" id="KW-0479">Metal-binding</keyword>
<feature type="domain" description="Superoxide dismutase copper/zinc binding" evidence="5">
    <location>
        <begin position="49"/>
        <end position="185"/>
    </location>
</feature>
<dbReference type="PANTHER" id="PTHR10003">
    <property type="entry name" value="SUPEROXIDE DISMUTASE CU-ZN -RELATED"/>
    <property type="match status" value="1"/>
</dbReference>
<comment type="cofactor">
    <cofactor evidence="3">
        <name>Cu cation</name>
        <dbReference type="ChEBI" id="CHEBI:23378"/>
    </cofactor>
    <text evidence="3">Binds 1 copper ion per subunit.</text>
</comment>
<keyword evidence="4" id="KW-0732">Signal</keyword>
<comment type="caution">
    <text evidence="6">The sequence shown here is derived from an EMBL/GenBank/DDBJ whole genome shotgun (WGS) entry which is preliminary data.</text>
</comment>
<dbReference type="EC" id="1.15.1.1" evidence="3"/>